<protein>
    <submittedName>
        <fullName evidence="2">Uncharacterized protein</fullName>
    </submittedName>
</protein>
<evidence type="ECO:0000256" key="1">
    <source>
        <dbReference type="SAM" id="MobiDB-lite"/>
    </source>
</evidence>
<dbReference type="AlphaFoldDB" id="A0AAV7T1X6"/>
<feature type="compositionally biased region" description="Basic and acidic residues" evidence="1">
    <location>
        <begin position="38"/>
        <end position="53"/>
    </location>
</feature>
<evidence type="ECO:0000313" key="2">
    <source>
        <dbReference type="EMBL" id="KAJ1170428.1"/>
    </source>
</evidence>
<proteinExistence type="predicted"/>
<gene>
    <name evidence="2" type="ORF">NDU88_002305</name>
</gene>
<dbReference type="Proteomes" id="UP001066276">
    <property type="component" value="Chromosome 4_1"/>
</dbReference>
<comment type="caution">
    <text evidence="2">The sequence shown here is derived from an EMBL/GenBank/DDBJ whole genome shotgun (WGS) entry which is preliminary data.</text>
</comment>
<organism evidence="2 3">
    <name type="scientific">Pleurodeles waltl</name>
    <name type="common">Iberian ribbed newt</name>
    <dbReference type="NCBI Taxonomy" id="8319"/>
    <lineage>
        <taxon>Eukaryota</taxon>
        <taxon>Metazoa</taxon>
        <taxon>Chordata</taxon>
        <taxon>Craniata</taxon>
        <taxon>Vertebrata</taxon>
        <taxon>Euteleostomi</taxon>
        <taxon>Amphibia</taxon>
        <taxon>Batrachia</taxon>
        <taxon>Caudata</taxon>
        <taxon>Salamandroidea</taxon>
        <taxon>Salamandridae</taxon>
        <taxon>Pleurodelinae</taxon>
        <taxon>Pleurodeles</taxon>
    </lineage>
</organism>
<feature type="compositionally biased region" description="Basic and acidic residues" evidence="1">
    <location>
        <begin position="60"/>
        <end position="70"/>
    </location>
</feature>
<keyword evidence="3" id="KW-1185">Reference proteome</keyword>
<evidence type="ECO:0000313" key="3">
    <source>
        <dbReference type="Proteomes" id="UP001066276"/>
    </source>
</evidence>
<name>A0AAV7T1X6_PLEWA</name>
<reference evidence="2" key="1">
    <citation type="journal article" date="2022" name="bioRxiv">
        <title>Sequencing and chromosome-scale assembly of the giantPleurodeles waltlgenome.</title>
        <authorList>
            <person name="Brown T."/>
            <person name="Elewa A."/>
            <person name="Iarovenko S."/>
            <person name="Subramanian E."/>
            <person name="Araus A.J."/>
            <person name="Petzold A."/>
            <person name="Susuki M."/>
            <person name="Suzuki K.-i.T."/>
            <person name="Hayashi T."/>
            <person name="Toyoda A."/>
            <person name="Oliveira C."/>
            <person name="Osipova E."/>
            <person name="Leigh N.D."/>
            <person name="Simon A."/>
            <person name="Yun M.H."/>
        </authorList>
    </citation>
    <scope>NUCLEOTIDE SEQUENCE</scope>
    <source>
        <strain evidence="2">20211129_DDA</strain>
        <tissue evidence="2">Liver</tissue>
    </source>
</reference>
<sequence>MRLARTGTDGKTKAAAPALGRAIVGSGGGDLEDADSQQGREDEWRRSENTQGREEDEQAELERVRGRWLESGKWTSRRGPVSSPDATATNPGETKRSFPTRFWISVALPGVCGRWSKRSGRGQREKK</sequence>
<accession>A0AAV7T1X6</accession>
<dbReference type="EMBL" id="JANPWB010000007">
    <property type="protein sequence ID" value="KAJ1170428.1"/>
    <property type="molecule type" value="Genomic_DNA"/>
</dbReference>
<feature type="region of interest" description="Disordered" evidence="1">
    <location>
        <begin position="1"/>
        <end position="98"/>
    </location>
</feature>